<proteinExistence type="predicted"/>
<sequence length="291" mass="32814">MRVRTMIRCREIGIADLDAIADLLTRGFPTRSRDYWIDGLRRLSVRETPDSFPRFGYMLEHDRAPVGALQLIHTARNDGGSISIRCNLSSWYVEPAFRSYAPMLTKVAQRHKDVTYVNISPAEWTWQVIEGQGFRRYCGGLFFSFPALSRPAKAMRVEVVRQDAQAIDGLSEADVVLLARHAAYGCLCLICRASDGRAFPFVLQPMRVRRIRLLAMQMIYCPDVADYVVCAGAIGRFLLRRGRISIALDANGPVRGLVGIYREPIGRKYFKGPHCPRLADLSDSELVIYGP</sequence>
<dbReference type="eggNOG" id="ENOG50336PQ">
    <property type="taxonomic scope" value="Bacteria"/>
</dbReference>
<dbReference type="EMBL" id="BA000040">
    <property type="protein sequence ID" value="BAC51544.1"/>
    <property type="molecule type" value="Genomic_DNA"/>
</dbReference>
<dbReference type="KEGG" id="bja:bll6279"/>
<keyword evidence="2" id="KW-1185">Reference proteome</keyword>
<accession>Q89GR6</accession>
<dbReference type="STRING" id="224911.AAV28_28955"/>
<dbReference type="Proteomes" id="UP000002526">
    <property type="component" value="Chromosome"/>
</dbReference>
<evidence type="ECO:0000313" key="1">
    <source>
        <dbReference type="EMBL" id="BAC51544.1"/>
    </source>
</evidence>
<reference evidence="2" key="1">
    <citation type="journal article" date="2002" name="DNA Res.">
        <title>Complete genomic sequence of nitrogen-fixing symbiotic bacterium Bradyrhizobium japonicum USDA110.</title>
        <authorList>
            <person name="Kaneko T."/>
            <person name="Nakamura Y."/>
            <person name="Sato S."/>
            <person name="Minamisawa K."/>
            <person name="Uchiumi T."/>
            <person name="Sasamoto S."/>
            <person name="Watanabe A."/>
            <person name="Idesawa K."/>
            <person name="Iriguchi M."/>
            <person name="Kawashima K."/>
            <person name="Kohara M."/>
            <person name="Matsumoto M."/>
            <person name="Shimpo S."/>
            <person name="Tsuruoka H."/>
            <person name="Wada T."/>
            <person name="Yamada M."/>
            <person name="Tabata S."/>
        </authorList>
    </citation>
    <scope>NUCLEOTIDE SEQUENCE [LARGE SCALE GENOMIC DNA]</scope>
    <source>
        <strain evidence="2">JCM 10833 / BCRC 13528 / IAM 13628 / NBRC 14792 / USDA 110</strain>
    </source>
</reference>
<evidence type="ECO:0000313" key="2">
    <source>
        <dbReference type="Proteomes" id="UP000002526"/>
    </source>
</evidence>
<gene>
    <name evidence="1" type="ordered locus">bll6279</name>
</gene>
<dbReference type="AlphaFoldDB" id="Q89GR6"/>
<dbReference type="PATRIC" id="fig|224911.5.peg.6419"/>
<name>Q89GR6_BRADU</name>
<dbReference type="InterPro" id="IPR016181">
    <property type="entry name" value="Acyl_CoA_acyltransferase"/>
</dbReference>
<protein>
    <submittedName>
        <fullName evidence="1">Bll6279 protein</fullName>
    </submittedName>
</protein>
<dbReference type="InParanoid" id="Q89GR6"/>
<dbReference type="EnsemblBacteria" id="BAC51544">
    <property type="protein sequence ID" value="BAC51544"/>
    <property type="gene ID" value="BAC51544"/>
</dbReference>
<organism evidence="1 2">
    <name type="scientific">Bradyrhizobium diazoefficiens (strain JCM 10833 / BCRC 13528 / IAM 13628 / NBRC 14792 / USDA 110)</name>
    <dbReference type="NCBI Taxonomy" id="224911"/>
    <lineage>
        <taxon>Bacteria</taxon>
        <taxon>Pseudomonadati</taxon>
        <taxon>Pseudomonadota</taxon>
        <taxon>Alphaproteobacteria</taxon>
        <taxon>Hyphomicrobiales</taxon>
        <taxon>Nitrobacteraceae</taxon>
        <taxon>Bradyrhizobium</taxon>
    </lineage>
</organism>
<dbReference type="HOGENOM" id="CLU_955371_0_0_5"/>
<dbReference type="PhylomeDB" id="Q89GR6"/>
<dbReference type="SUPFAM" id="SSF55729">
    <property type="entry name" value="Acyl-CoA N-acyltransferases (Nat)"/>
    <property type="match status" value="1"/>
</dbReference>
<dbReference type="OrthoDB" id="8209564at2"/>